<evidence type="ECO:0000256" key="2">
    <source>
        <dbReference type="PROSITE-ProRule" id="PRU00335"/>
    </source>
</evidence>
<feature type="domain" description="HTH tetR-type" evidence="3">
    <location>
        <begin position="5"/>
        <end position="65"/>
    </location>
</feature>
<evidence type="ECO:0000313" key="5">
    <source>
        <dbReference type="Proteomes" id="UP001239167"/>
    </source>
</evidence>
<name>A0ABT9Y6S0_9FIRM</name>
<dbReference type="PRINTS" id="PR00455">
    <property type="entry name" value="HTHTETR"/>
</dbReference>
<dbReference type="PANTHER" id="PTHR43479:SF22">
    <property type="entry name" value="TRANSCRIPTIONAL REGULATOR, TETR FAMILY"/>
    <property type="match status" value="1"/>
</dbReference>
<dbReference type="Proteomes" id="UP001239167">
    <property type="component" value="Unassembled WGS sequence"/>
</dbReference>
<dbReference type="EMBL" id="JAUSUE010000007">
    <property type="protein sequence ID" value="MDQ0203513.1"/>
    <property type="molecule type" value="Genomic_DNA"/>
</dbReference>
<gene>
    <name evidence="4" type="ORF">J2S01_001229</name>
</gene>
<keyword evidence="5" id="KW-1185">Reference proteome</keyword>
<dbReference type="InterPro" id="IPR009057">
    <property type="entry name" value="Homeodomain-like_sf"/>
</dbReference>
<dbReference type="PROSITE" id="PS50977">
    <property type="entry name" value="HTH_TETR_2"/>
    <property type="match status" value="1"/>
</dbReference>
<evidence type="ECO:0000256" key="1">
    <source>
        <dbReference type="ARBA" id="ARBA00023125"/>
    </source>
</evidence>
<accession>A0ABT9Y6S0</accession>
<keyword evidence="1 2" id="KW-0238">DNA-binding</keyword>
<dbReference type="InterPro" id="IPR050624">
    <property type="entry name" value="HTH-type_Tx_Regulator"/>
</dbReference>
<dbReference type="SUPFAM" id="SSF46689">
    <property type="entry name" value="Homeodomain-like"/>
    <property type="match status" value="1"/>
</dbReference>
<comment type="caution">
    <text evidence="4">The sequence shown here is derived from an EMBL/GenBank/DDBJ whole genome shotgun (WGS) entry which is preliminary data.</text>
</comment>
<dbReference type="RefSeq" id="WP_307223567.1">
    <property type="nucleotide sequence ID" value="NZ_CP116940.1"/>
</dbReference>
<evidence type="ECO:0000259" key="3">
    <source>
        <dbReference type="PROSITE" id="PS50977"/>
    </source>
</evidence>
<evidence type="ECO:0000313" key="4">
    <source>
        <dbReference type="EMBL" id="MDQ0203513.1"/>
    </source>
</evidence>
<dbReference type="Gene3D" id="1.10.357.10">
    <property type="entry name" value="Tetracycline Repressor, domain 2"/>
    <property type="match status" value="1"/>
</dbReference>
<dbReference type="InterPro" id="IPR001647">
    <property type="entry name" value="HTH_TetR"/>
</dbReference>
<proteinExistence type="predicted"/>
<protein>
    <submittedName>
        <fullName evidence="4">AcrR family transcriptional regulator</fullName>
    </submittedName>
</protein>
<reference evidence="4 5" key="1">
    <citation type="submission" date="2023-07" db="EMBL/GenBank/DDBJ databases">
        <title>Genomic Encyclopedia of Type Strains, Phase IV (KMG-IV): sequencing the most valuable type-strain genomes for metagenomic binning, comparative biology and taxonomic classification.</title>
        <authorList>
            <person name="Goeker M."/>
        </authorList>
    </citation>
    <scope>NUCLEOTIDE SEQUENCE [LARGE SCALE GENOMIC DNA]</scope>
    <source>
        <strain evidence="4 5">DSM 16980</strain>
    </source>
</reference>
<organism evidence="4 5">
    <name type="scientific">Pectinatus haikarae</name>
    <dbReference type="NCBI Taxonomy" id="349096"/>
    <lineage>
        <taxon>Bacteria</taxon>
        <taxon>Bacillati</taxon>
        <taxon>Bacillota</taxon>
        <taxon>Negativicutes</taxon>
        <taxon>Selenomonadales</taxon>
        <taxon>Selenomonadaceae</taxon>
        <taxon>Pectinatus</taxon>
    </lineage>
</organism>
<dbReference type="PANTHER" id="PTHR43479">
    <property type="entry name" value="ACREF/ENVCD OPERON REPRESSOR-RELATED"/>
    <property type="match status" value="1"/>
</dbReference>
<dbReference type="Pfam" id="PF17937">
    <property type="entry name" value="TetR_C_28"/>
    <property type="match status" value="1"/>
</dbReference>
<dbReference type="InterPro" id="IPR041479">
    <property type="entry name" value="TetR_CgmR_C"/>
</dbReference>
<feature type="DNA-binding region" description="H-T-H motif" evidence="2">
    <location>
        <begin position="28"/>
        <end position="47"/>
    </location>
</feature>
<sequence length="181" mass="20609">MGKQNDLKTKILKAAAKIINEEGIFSLTLESVAKAAGISKGGLLYHFSNKEALLEGMINYLLLNFNKDLEDNVQKDNFARGRWTRAYINLTFNQEKYDIDMNTAFLAAAAAKPDLLKTMAQQLKLVHSHIENDKIDPVIATIIRLAVDGMYFNQLYGLYLNKNLYEKILQYLISMTREDKL</sequence>
<dbReference type="Pfam" id="PF00440">
    <property type="entry name" value="TetR_N"/>
    <property type="match status" value="1"/>
</dbReference>